<protein>
    <submittedName>
        <fullName evidence="1">Uncharacterized protein</fullName>
    </submittedName>
</protein>
<gene>
    <name evidence="1" type="ORF">UV61_C0008G0002</name>
</gene>
<sequence>MAIADDPRLKNLHTFPPETAIEVLSTETLGTRSISLGCVVLLDNNCPDKRLGRKPNCKGCHIAQEDHKLMASVMLDHGFRYNPTGVSIQLTTSHPKTKDPVTRGWDLNRIEVKLSHVTEGTRVEMSITASLSNGPRRR</sequence>
<dbReference type="STRING" id="1618446.UV61_C0008G0002"/>
<dbReference type="Proteomes" id="UP000034050">
    <property type="component" value="Unassembled WGS sequence"/>
</dbReference>
<accession>A0A0G1CM15</accession>
<organism evidence="1 2">
    <name type="scientific">Candidatus Gottesmanbacteria bacterium GW2011_GWB1_43_11</name>
    <dbReference type="NCBI Taxonomy" id="1618446"/>
    <lineage>
        <taxon>Bacteria</taxon>
        <taxon>Candidatus Gottesmaniibacteriota</taxon>
    </lineage>
</organism>
<evidence type="ECO:0000313" key="2">
    <source>
        <dbReference type="Proteomes" id="UP000034050"/>
    </source>
</evidence>
<evidence type="ECO:0000313" key="1">
    <source>
        <dbReference type="EMBL" id="KKS86549.1"/>
    </source>
</evidence>
<reference evidence="1 2" key="1">
    <citation type="journal article" date="2015" name="Nature">
        <title>rRNA introns, odd ribosomes, and small enigmatic genomes across a large radiation of phyla.</title>
        <authorList>
            <person name="Brown C.T."/>
            <person name="Hug L.A."/>
            <person name="Thomas B.C."/>
            <person name="Sharon I."/>
            <person name="Castelle C.J."/>
            <person name="Singh A."/>
            <person name="Wilkins M.J."/>
            <person name="Williams K.H."/>
            <person name="Banfield J.F."/>
        </authorList>
    </citation>
    <scope>NUCLEOTIDE SEQUENCE [LARGE SCALE GENOMIC DNA]</scope>
</reference>
<proteinExistence type="predicted"/>
<comment type="caution">
    <text evidence="1">The sequence shown here is derived from an EMBL/GenBank/DDBJ whole genome shotgun (WGS) entry which is preliminary data.</text>
</comment>
<name>A0A0G1CM15_9BACT</name>
<dbReference type="AlphaFoldDB" id="A0A0G1CM15"/>
<dbReference type="EMBL" id="LCFD01000008">
    <property type="protein sequence ID" value="KKS86549.1"/>
    <property type="molecule type" value="Genomic_DNA"/>
</dbReference>